<dbReference type="Pfam" id="PF00535">
    <property type="entry name" value="Glycos_transf_2"/>
    <property type="match status" value="1"/>
</dbReference>
<dbReference type="InterPro" id="IPR001173">
    <property type="entry name" value="Glyco_trans_2-like"/>
</dbReference>
<dbReference type="Gene3D" id="3.90.550.10">
    <property type="entry name" value="Spore Coat Polysaccharide Biosynthesis Protein SpsA, Chain A"/>
    <property type="match status" value="1"/>
</dbReference>
<accession>A0A1I0HCC3</accession>
<dbReference type="GO" id="GO:0005886">
    <property type="term" value="C:plasma membrane"/>
    <property type="evidence" value="ECO:0007669"/>
    <property type="project" value="UniProtKB-SubCell"/>
</dbReference>
<comment type="subcellular location">
    <subcellularLocation>
        <location evidence="1">Cell membrane</location>
    </subcellularLocation>
</comment>
<dbReference type="EMBL" id="FOHZ01000026">
    <property type="protein sequence ID" value="SET80614.1"/>
    <property type="molecule type" value="Genomic_DNA"/>
</dbReference>
<gene>
    <name evidence="7" type="ORF">SAMN04487962_1264</name>
</gene>
<keyword evidence="2" id="KW-1003">Cell membrane</keyword>
<dbReference type="InterPro" id="IPR029044">
    <property type="entry name" value="Nucleotide-diphossugar_trans"/>
</dbReference>
<dbReference type="InterPro" id="IPR026461">
    <property type="entry name" value="Trfase_2_rSAM/seldom_assoc"/>
</dbReference>
<dbReference type="NCBIfam" id="TIGR04283">
    <property type="entry name" value="glyco_like_mftF"/>
    <property type="match status" value="1"/>
</dbReference>
<evidence type="ECO:0000256" key="3">
    <source>
        <dbReference type="ARBA" id="ARBA00022676"/>
    </source>
</evidence>
<protein>
    <submittedName>
        <fullName evidence="7">Transferase 2, rSAM/selenodomain-associated</fullName>
    </submittedName>
</protein>
<sequence>MPRSPTVSIIIPVLNESAAIVPTLQRLAALRERGAEVIVVDGDSTDDTRALAEPLCDRLVLSERGRGVQMNRGAAEVTGEVLLFLHGDTVLPTEADRALKAFLLSDRAWGRFDVRLSGNRPVFRLIASMMNLRSRLTGIATGDQGIFVRRGIFEKQGGFREMPLMEDIEFCRRLRRVSRPFCISESVVTDSRRWEQHGTWRTIWLMWRLRWRYWRGADPADLALAYRTEVRRSTARSSEVGQE</sequence>
<dbReference type="RefSeq" id="WP_245742699.1">
    <property type="nucleotide sequence ID" value="NZ_FOHZ01000026.1"/>
</dbReference>
<proteinExistence type="predicted"/>
<evidence type="ECO:0000313" key="7">
    <source>
        <dbReference type="EMBL" id="SET80614.1"/>
    </source>
</evidence>
<dbReference type="SUPFAM" id="SSF53448">
    <property type="entry name" value="Nucleotide-diphospho-sugar transferases"/>
    <property type="match status" value="1"/>
</dbReference>
<dbReference type="PANTHER" id="PTHR43646:SF2">
    <property type="entry name" value="GLYCOSYLTRANSFERASE 2-LIKE DOMAIN-CONTAINING PROTEIN"/>
    <property type="match status" value="1"/>
</dbReference>
<evidence type="ECO:0000256" key="2">
    <source>
        <dbReference type="ARBA" id="ARBA00022475"/>
    </source>
</evidence>
<evidence type="ECO:0000256" key="4">
    <source>
        <dbReference type="ARBA" id="ARBA00022679"/>
    </source>
</evidence>
<evidence type="ECO:0000256" key="1">
    <source>
        <dbReference type="ARBA" id="ARBA00004236"/>
    </source>
</evidence>
<dbReference type="PANTHER" id="PTHR43646">
    <property type="entry name" value="GLYCOSYLTRANSFERASE"/>
    <property type="match status" value="1"/>
</dbReference>
<dbReference type="AlphaFoldDB" id="A0A1I0HCC3"/>
<keyword evidence="8" id="KW-1185">Reference proteome</keyword>
<dbReference type="Proteomes" id="UP000198762">
    <property type="component" value="Unassembled WGS sequence"/>
</dbReference>
<name>A0A1I0HCC3_9GAMM</name>
<evidence type="ECO:0000256" key="5">
    <source>
        <dbReference type="ARBA" id="ARBA00023136"/>
    </source>
</evidence>
<evidence type="ECO:0000259" key="6">
    <source>
        <dbReference type="Pfam" id="PF00535"/>
    </source>
</evidence>
<dbReference type="GO" id="GO:0016757">
    <property type="term" value="F:glycosyltransferase activity"/>
    <property type="evidence" value="ECO:0007669"/>
    <property type="project" value="UniProtKB-KW"/>
</dbReference>
<organism evidence="7 8">
    <name type="scientific">Marinobacter segnicrescens</name>
    <dbReference type="NCBI Taxonomy" id="430453"/>
    <lineage>
        <taxon>Bacteria</taxon>
        <taxon>Pseudomonadati</taxon>
        <taxon>Pseudomonadota</taxon>
        <taxon>Gammaproteobacteria</taxon>
        <taxon>Pseudomonadales</taxon>
        <taxon>Marinobacteraceae</taxon>
        <taxon>Marinobacter</taxon>
    </lineage>
</organism>
<feature type="domain" description="Glycosyltransferase 2-like" evidence="6">
    <location>
        <begin position="8"/>
        <end position="128"/>
    </location>
</feature>
<reference evidence="8" key="1">
    <citation type="submission" date="2016-10" db="EMBL/GenBank/DDBJ databases">
        <authorList>
            <person name="Varghese N."/>
            <person name="Submissions S."/>
        </authorList>
    </citation>
    <scope>NUCLEOTIDE SEQUENCE [LARGE SCALE GENOMIC DNA]</scope>
    <source>
        <strain evidence="8">CGMCC 1.6489</strain>
    </source>
</reference>
<dbReference type="STRING" id="430453.SAMN04487962_1264"/>
<keyword evidence="4 7" id="KW-0808">Transferase</keyword>
<evidence type="ECO:0000313" key="8">
    <source>
        <dbReference type="Proteomes" id="UP000198762"/>
    </source>
</evidence>
<keyword evidence="5" id="KW-0472">Membrane</keyword>
<dbReference type="CDD" id="cd02522">
    <property type="entry name" value="GT_2_like_a"/>
    <property type="match status" value="1"/>
</dbReference>
<keyword evidence="3" id="KW-0328">Glycosyltransferase</keyword>